<evidence type="ECO:0000313" key="3">
    <source>
        <dbReference type="Proteomes" id="UP000784294"/>
    </source>
</evidence>
<feature type="compositionally biased region" description="Low complexity" evidence="1">
    <location>
        <begin position="53"/>
        <end position="66"/>
    </location>
</feature>
<feature type="region of interest" description="Disordered" evidence="1">
    <location>
        <begin position="25"/>
        <end position="66"/>
    </location>
</feature>
<dbReference type="Proteomes" id="UP000784294">
    <property type="component" value="Unassembled WGS sequence"/>
</dbReference>
<protein>
    <submittedName>
        <fullName evidence="2">Uncharacterized protein</fullName>
    </submittedName>
</protein>
<feature type="region of interest" description="Disordered" evidence="1">
    <location>
        <begin position="78"/>
        <end position="100"/>
    </location>
</feature>
<dbReference type="EMBL" id="CAAALY010112685">
    <property type="protein sequence ID" value="VEL30480.1"/>
    <property type="molecule type" value="Genomic_DNA"/>
</dbReference>
<evidence type="ECO:0000313" key="2">
    <source>
        <dbReference type="EMBL" id="VEL30480.1"/>
    </source>
</evidence>
<keyword evidence="3" id="KW-1185">Reference proteome</keyword>
<feature type="compositionally biased region" description="Polar residues" evidence="1">
    <location>
        <begin position="26"/>
        <end position="40"/>
    </location>
</feature>
<organism evidence="2 3">
    <name type="scientific">Protopolystoma xenopodis</name>
    <dbReference type="NCBI Taxonomy" id="117903"/>
    <lineage>
        <taxon>Eukaryota</taxon>
        <taxon>Metazoa</taxon>
        <taxon>Spiralia</taxon>
        <taxon>Lophotrochozoa</taxon>
        <taxon>Platyhelminthes</taxon>
        <taxon>Monogenea</taxon>
        <taxon>Polyopisthocotylea</taxon>
        <taxon>Polystomatidea</taxon>
        <taxon>Polystomatidae</taxon>
        <taxon>Protopolystoma</taxon>
    </lineage>
</organism>
<gene>
    <name evidence="2" type="ORF">PXEA_LOCUS23920</name>
</gene>
<dbReference type="AlphaFoldDB" id="A0A3S5AWN4"/>
<proteinExistence type="predicted"/>
<evidence type="ECO:0000256" key="1">
    <source>
        <dbReference type="SAM" id="MobiDB-lite"/>
    </source>
</evidence>
<comment type="caution">
    <text evidence="2">The sequence shown here is derived from an EMBL/GenBank/DDBJ whole genome shotgun (WGS) entry which is preliminary data.</text>
</comment>
<sequence length="100" mass="10287">MPLPNADSTNNVPPSLDQCIGHLASAQVSGPSDPSNSSLAKVSPVSYGDPAGSTTCDSSPNTTTSSTTVAISLSLSSFSSTVNPHPSDRHWGSHYPWTDD</sequence>
<reference evidence="2" key="1">
    <citation type="submission" date="2018-11" db="EMBL/GenBank/DDBJ databases">
        <authorList>
            <consortium name="Pathogen Informatics"/>
        </authorList>
    </citation>
    <scope>NUCLEOTIDE SEQUENCE</scope>
</reference>
<accession>A0A3S5AWN4</accession>
<name>A0A3S5AWN4_9PLAT</name>